<feature type="non-terminal residue" evidence="2">
    <location>
        <position position="1"/>
    </location>
</feature>
<feature type="chain" id="PRO_5035159961" evidence="1">
    <location>
        <begin position="19"/>
        <end position="93"/>
    </location>
</feature>
<evidence type="ECO:0000313" key="3">
    <source>
        <dbReference type="Proteomes" id="UP000700334"/>
    </source>
</evidence>
<keyword evidence="2" id="KW-0645">Protease</keyword>
<keyword evidence="2" id="KW-0121">Carboxypeptidase</keyword>
<feature type="signal peptide" evidence="1">
    <location>
        <begin position="1"/>
        <end position="18"/>
    </location>
</feature>
<evidence type="ECO:0000313" key="2">
    <source>
        <dbReference type="EMBL" id="KAG8514732.1"/>
    </source>
</evidence>
<dbReference type="InterPro" id="IPR029058">
    <property type="entry name" value="AB_hydrolase_fold"/>
</dbReference>
<dbReference type="GO" id="GO:0004180">
    <property type="term" value="F:carboxypeptidase activity"/>
    <property type="evidence" value="ECO:0007669"/>
    <property type="project" value="UniProtKB-KW"/>
</dbReference>
<dbReference type="EMBL" id="JAGFMF010011726">
    <property type="protein sequence ID" value="KAG8514732.1"/>
    <property type="molecule type" value="Genomic_DNA"/>
</dbReference>
<dbReference type="OrthoDB" id="443318at2759"/>
<sequence>MWNAVVLLILLTSPGGDGLFRSIYKNVKVSVPLEGDAGQPLFLTPYIEAGKVVEAKHLSLVAPFPGSNIKSYAGYITVNKTYNSNLFFWFFPA</sequence>
<evidence type="ECO:0000256" key="1">
    <source>
        <dbReference type="SAM" id="SignalP"/>
    </source>
</evidence>
<keyword evidence="3" id="KW-1185">Reference proteome</keyword>
<dbReference type="Gene3D" id="3.40.50.1820">
    <property type="entry name" value="alpha/beta hydrolase"/>
    <property type="match status" value="1"/>
</dbReference>
<name>A0A8J6DMA4_GALPY</name>
<reference evidence="2" key="1">
    <citation type="journal article" date="2021" name="Evol. Appl.">
        <title>The genome of the Pyrenean desman and the effects of bottlenecks and inbreeding on the genomic landscape of an endangered species.</title>
        <authorList>
            <person name="Escoda L."/>
            <person name="Castresana J."/>
        </authorList>
    </citation>
    <scope>NUCLEOTIDE SEQUENCE</scope>
    <source>
        <strain evidence="2">IBE-C5619</strain>
    </source>
</reference>
<organism evidence="2 3">
    <name type="scientific">Galemys pyrenaicus</name>
    <name type="common">Iberian desman</name>
    <name type="synonym">Pyrenean desman</name>
    <dbReference type="NCBI Taxonomy" id="202257"/>
    <lineage>
        <taxon>Eukaryota</taxon>
        <taxon>Metazoa</taxon>
        <taxon>Chordata</taxon>
        <taxon>Craniata</taxon>
        <taxon>Vertebrata</taxon>
        <taxon>Euteleostomi</taxon>
        <taxon>Mammalia</taxon>
        <taxon>Eutheria</taxon>
        <taxon>Laurasiatheria</taxon>
        <taxon>Eulipotyphla</taxon>
        <taxon>Talpidae</taxon>
        <taxon>Galemys</taxon>
    </lineage>
</organism>
<protein>
    <submittedName>
        <fullName evidence="2">Putative serine carboxypeptidase CPVL</fullName>
    </submittedName>
</protein>
<keyword evidence="1" id="KW-0732">Signal</keyword>
<comment type="caution">
    <text evidence="2">The sequence shown here is derived from an EMBL/GenBank/DDBJ whole genome shotgun (WGS) entry which is preliminary data.</text>
</comment>
<gene>
    <name evidence="2" type="ORF">J0S82_001831</name>
</gene>
<accession>A0A8J6DMA4</accession>
<dbReference type="AlphaFoldDB" id="A0A8J6DMA4"/>
<keyword evidence="2" id="KW-0378">Hydrolase</keyword>
<dbReference type="Proteomes" id="UP000700334">
    <property type="component" value="Unassembled WGS sequence"/>
</dbReference>
<proteinExistence type="predicted"/>